<feature type="compositionally biased region" description="Low complexity" evidence="1">
    <location>
        <begin position="386"/>
        <end position="396"/>
    </location>
</feature>
<sequence>MPADLREPAPGPGSQPGRAVLACGCGCTCGAGGTGRREEDSAGFANPTAAGAAPTAAGTHRGALIADPAAVVAEFLDPDLPRSERLTEALDRTPTGAQLARLLEALDPRALDDYDLAELAAGFTRMSGWAHAGLATTAVELARRPGMGPRSDPRSTRQAGMTSGRVAAMSLSARLNRSPRDTATLIREGAAFAGTLADTGAALRDGRISVPAGRAIVARLGDQLPSVSQPVQDFVLPRAPHSTLTQVRVDLERALLRVDPEHAQDRRDTARAARGVTHPRVLPDQMAEMHLVLPAEHAIGVDTALQGAARSARAAGDPRTLDQLRADALVSAILTGTPAAALASAGASPAAVPGYLPSPGGTDALAPGVGVDAPPATDRPAPSPTGPGVAVPPSGAGRAGTRDPRTHVLVTVPLSSLIGQDDTPADLAGYGPIDATTARALAQGGVWRRLVTDDLSGTVLDVGRTTYRPPAALADHVRYRDRTCTFPGCPVPAYHCDLDHTRDWSPAPEDPHPPGSTSHTNLGPACPRHHRAKHLARFALRQPEPGVHEWTDPTGHRYRTRPGTDHPTEHLSGPLRLRAPRLGDLPDPPAPGDDEDLPPY</sequence>
<dbReference type="CDD" id="cd00085">
    <property type="entry name" value="HNHc"/>
    <property type="match status" value="1"/>
</dbReference>
<name>A0A7Z8JYW4_9CELL</name>
<organism evidence="3 4">
    <name type="scientific">Cellulomonas hominis</name>
    <dbReference type="NCBI Taxonomy" id="156981"/>
    <lineage>
        <taxon>Bacteria</taxon>
        <taxon>Bacillati</taxon>
        <taxon>Actinomycetota</taxon>
        <taxon>Actinomycetes</taxon>
        <taxon>Micrococcales</taxon>
        <taxon>Cellulomonadaceae</taxon>
        <taxon>Cellulomonas</taxon>
    </lineage>
</organism>
<reference evidence="3 4" key="1">
    <citation type="submission" date="2019-05" db="EMBL/GenBank/DDBJ databases">
        <title>Genome sequence of Cellulomonas hominis strain CS1.</title>
        <authorList>
            <person name="Belmont J."/>
            <person name="Maclea K.S."/>
        </authorList>
    </citation>
    <scope>NUCLEOTIDE SEQUENCE [LARGE SCALE GENOMIC DNA]</scope>
    <source>
        <strain evidence="3 4">CS1</strain>
    </source>
</reference>
<evidence type="ECO:0000313" key="4">
    <source>
        <dbReference type="Proteomes" id="UP000308121"/>
    </source>
</evidence>
<comment type="caution">
    <text evidence="3">The sequence shown here is derived from an EMBL/GenBank/DDBJ whole genome shotgun (WGS) entry which is preliminary data.</text>
</comment>
<accession>A0A7Z8JYW4</accession>
<evidence type="ECO:0000313" key="3">
    <source>
        <dbReference type="EMBL" id="TKR23701.1"/>
    </source>
</evidence>
<protein>
    <submittedName>
        <fullName evidence="3">DUF222 domain-containing protein</fullName>
    </submittedName>
</protein>
<feature type="compositionally biased region" description="Low complexity" evidence="1">
    <location>
        <begin position="42"/>
        <end position="55"/>
    </location>
</feature>
<feature type="region of interest" description="Disordered" evidence="1">
    <location>
        <begin position="505"/>
        <end position="600"/>
    </location>
</feature>
<feature type="domain" description="DUF222" evidence="2">
    <location>
        <begin position="156"/>
        <end position="341"/>
    </location>
</feature>
<proteinExistence type="predicted"/>
<evidence type="ECO:0000256" key="1">
    <source>
        <dbReference type="SAM" id="MobiDB-lite"/>
    </source>
</evidence>
<feature type="compositionally biased region" description="Low complexity" evidence="1">
    <location>
        <begin position="573"/>
        <end position="585"/>
    </location>
</feature>
<dbReference type="Proteomes" id="UP000308121">
    <property type="component" value="Unassembled WGS sequence"/>
</dbReference>
<feature type="region of interest" description="Disordered" evidence="1">
    <location>
        <begin position="363"/>
        <end position="404"/>
    </location>
</feature>
<dbReference type="OrthoDB" id="5140334at2"/>
<dbReference type="AlphaFoldDB" id="A0A7Z8JYW4"/>
<dbReference type="InterPro" id="IPR003615">
    <property type="entry name" value="HNH_nuc"/>
</dbReference>
<feature type="region of interest" description="Disordered" evidence="1">
    <location>
        <begin position="34"/>
        <end position="55"/>
    </location>
</feature>
<feature type="compositionally biased region" description="Basic and acidic residues" evidence="1">
    <location>
        <begin position="546"/>
        <end position="555"/>
    </location>
</feature>
<evidence type="ECO:0000259" key="2">
    <source>
        <dbReference type="Pfam" id="PF02720"/>
    </source>
</evidence>
<gene>
    <name evidence="3" type="ORF">FA014_09870</name>
</gene>
<feature type="region of interest" description="Disordered" evidence="1">
    <location>
        <begin position="144"/>
        <end position="163"/>
    </location>
</feature>
<dbReference type="EMBL" id="SZYE01000066">
    <property type="protein sequence ID" value="TKR23701.1"/>
    <property type="molecule type" value="Genomic_DNA"/>
</dbReference>
<dbReference type="Pfam" id="PF02720">
    <property type="entry name" value="DUF222"/>
    <property type="match status" value="1"/>
</dbReference>
<dbReference type="InterPro" id="IPR003870">
    <property type="entry name" value="DUF222"/>
</dbReference>
<feature type="compositionally biased region" description="Basic residues" evidence="1">
    <location>
        <begin position="527"/>
        <end position="536"/>
    </location>
</feature>